<name>A0AAD6IIR3_PENCN</name>
<evidence type="ECO:0000313" key="1">
    <source>
        <dbReference type="EMBL" id="KAJ6050978.1"/>
    </source>
</evidence>
<evidence type="ECO:0000313" key="2">
    <source>
        <dbReference type="Proteomes" id="UP001219568"/>
    </source>
</evidence>
<dbReference type="Proteomes" id="UP001219568">
    <property type="component" value="Unassembled WGS sequence"/>
</dbReference>
<comment type="caution">
    <text evidence="1">The sequence shown here is derived from an EMBL/GenBank/DDBJ whole genome shotgun (WGS) entry which is preliminary data.</text>
</comment>
<organism evidence="1 2">
    <name type="scientific">Penicillium canescens</name>
    <dbReference type="NCBI Taxonomy" id="5083"/>
    <lineage>
        <taxon>Eukaryota</taxon>
        <taxon>Fungi</taxon>
        <taxon>Dikarya</taxon>
        <taxon>Ascomycota</taxon>
        <taxon>Pezizomycotina</taxon>
        <taxon>Eurotiomycetes</taxon>
        <taxon>Eurotiomycetidae</taxon>
        <taxon>Eurotiales</taxon>
        <taxon>Aspergillaceae</taxon>
        <taxon>Penicillium</taxon>
    </lineage>
</organism>
<accession>A0AAD6IIR3</accession>
<dbReference type="AlphaFoldDB" id="A0AAD6IIR3"/>
<sequence length="158" mass="18725">MDPPEQPRTEEEPLTWAILTFVGVHTVKESTIRALPNRLPENERNLFVVGLAGTVFEGQNPQNRMEVRWEIRIDVDHQFHVNTKKIWKRANEIDWQGENWRVVKIVADPENYYKNIRQRFYNRTGYFDETRERQGNRFETSAEILRGMFVGGTYLDGL</sequence>
<dbReference type="EMBL" id="JAQJZL010000002">
    <property type="protein sequence ID" value="KAJ6050978.1"/>
    <property type="molecule type" value="Genomic_DNA"/>
</dbReference>
<keyword evidence="2" id="KW-1185">Reference proteome</keyword>
<reference evidence="1" key="2">
    <citation type="submission" date="2023-01" db="EMBL/GenBank/DDBJ databases">
        <authorList>
            <person name="Petersen C."/>
        </authorList>
    </citation>
    <scope>NUCLEOTIDE SEQUENCE</scope>
    <source>
        <strain evidence="1">IBT 15450</strain>
    </source>
</reference>
<reference evidence="1" key="1">
    <citation type="journal article" date="2023" name="IMA Fungus">
        <title>Comparative genomic study of the Penicillium genus elucidates a diverse pangenome and 15 lateral gene transfer events.</title>
        <authorList>
            <person name="Petersen C."/>
            <person name="Sorensen T."/>
            <person name="Nielsen M.R."/>
            <person name="Sondergaard T.E."/>
            <person name="Sorensen J.L."/>
            <person name="Fitzpatrick D.A."/>
            <person name="Frisvad J.C."/>
            <person name="Nielsen K.L."/>
        </authorList>
    </citation>
    <scope>NUCLEOTIDE SEQUENCE</scope>
    <source>
        <strain evidence="1">IBT 15450</strain>
    </source>
</reference>
<proteinExistence type="predicted"/>
<gene>
    <name evidence="1" type="ORF">N7460_001512</name>
</gene>
<protein>
    <submittedName>
        <fullName evidence="1">Uncharacterized protein</fullName>
    </submittedName>
</protein>